<keyword evidence="3" id="KW-1185">Reference proteome</keyword>
<organism evidence="2 3">
    <name type="scientific">Parageobacillus galactosidasius</name>
    <dbReference type="NCBI Taxonomy" id="883812"/>
    <lineage>
        <taxon>Bacteria</taxon>
        <taxon>Bacillati</taxon>
        <taxon>Bacillota</taxon>
        <taxon>Bacilli</taxon>
        <taxon>Bacillales</taxon>
        <taxon>Anoxybacillaceae</taxon>
        <taxon>Parageobacillus</taxon>
    </lineage>
</organism>
<dbReference type="Proteomes" id="UP000198394">
    <property type="component" value="Unassembled WGS sequence"/>
</dbReference>
<evidence type="ECO:0000259" key="1">
    <source>
        <dbReference type="Pfam" id="PF00534"/>
    </source>
</evidence>
<dbReference type="Gene3D" id="3.40.50.2000">
    <property type="entry name" value="Glycogen Phosphorylase B"/>
    <property type="match status" value="1"/>
</dbReference>
<dbReference type="EMBL" id="NDYL01000002">
    <property type="protein sequence ID" value="OXB93132.1"/>
    <property type="molecule type" value="Genomic_DNA"/>
</dbReference>
<name>A0A226QNU9_9BACL</name>
<dbReference type="InterPro" id="IPR001296">
    <property type="entry name" value="Glyco_trans_1"/>
</dbReference>
<dbReference type="RefSeq" id="WP_089098230.1">
    <property type="nucleotide sequence ID" value="NZ_NDYL01000002.1"/>
</dbReference>
<evidence type="ECO:0000313" key="3">
    <source>
        <dbReference type="Proteomes" id="UP000198394"/>
    </source>
</evidence>
<gene>
    <name evidence="2" type="ORF">B9L23_18730</name>
</gene>
<dbReference type="SUPFAM" id="SSF53756">
    <property type="entry name" value="UDP-Glycosyltransferase/glycogen phosphorylase"/>
    <property type="match status" value="1"/>
</dbReference>
<dbReference type="AlphaFoldDB" id="A0A226QNU9"/>
<evidence type="ECO:0000313" key="2">
    <source>
        <dbReference type="EMBL" id="OXB93132.1"/>
    </source>
</evidence>
<reference evidence="2 3" key="1">
    <citation type="submission" date="2017-04" db="EMBL/GenBank/DDBJ databases">
        <title>The genome sequence of Parageobacillus galactosidasius DSM 18751.</title>
        <authorList>
            <person name="Ramaloko W.T."/>
            <person name="Koen N."/>
            <person name="Polliack S."/>
            <person name="Aliyu H."/>
            <person name="Lebre P."/>
            <person name="Mohr T."/>
            <person name="Oswald F."/>
            <person name="Zwick M."/>
            <person name="Neumann A."/>
            <person name="Syldatk C."/>
            <person name="Cowan D."/>
            <person name="De Maayer P."/>
        </authorList>
    </citation>
    <scope>NUCLEOTIDE SEQUENCE [LARGE SCALE GENOMIC DNA]</scope>
    <source>
        <strain evidence="2 3">DSM 18751</strain>
    </source>
</reference>
<dbReference type="Pfam" id="PF00534">
    <property type="entry name" value="Glycos_transf_1"/>
    <property type="match status" value="1"/>
</dbReference>
<dbReference type="PANTHER" id="PTHR12526:SF630">
    <property type="entry name" value="GLYCOSYLTRANSFERASE"/>
    <property type="match status" value="1"/>
</dbReference>
<comment type="caution">
    <text evidence="2">The sequence shown here is derived from an EMBL/GenBank/DDBJ whole genome shotgun (WGS) entry which is preliminary data.</text>
</comment>
<sequence>MSIDLVIFPFHDYKKYEKEGFRTRDGHLLQSFQRIKEVNKILVINRPVSISEMIIKKRDKVIKSGKVIYRQGDFTISQVDEKTFVLDIFVKEFFKPIILKMRWWNYIFKQEKIKESINQTLRYLGFHKPVLFFQNPLSVEISKYIPSKLIVFDAIDNWTIHPQMKEVHEIAKKGYEYIKTNFDLIFTNSKKLKSFLQNDRSVPYVIPNGVDPEKFRRNYEVPEDLKNIRGPIIGYAGKIQQRLDVELLQKLAINFPDYNIVIIGQLLDKKWFKPLKNIKNMHYLGDKHYRLVPQYVTNFDICIIPHNVGKGEVDGDAIKLYEYLAANKPIVTTNIGGVDVFKDYIKIAYDHDMFLKQIKEVLDEGLLPPNYELPPEHTWDYKAKLIINKILEKLKSVES</sequence>
<feature type="domain" description="Glycosyl transferase family 1" evidence="1">
    <location>
        <begin position="245"/>
        <end position="365"/>
    </location>
</feature>
<dbReference type="PANTHER" id="PTHR12526">
    <property type="entry name" value="GLYCOSYLTRANSFERASE"/>
    <property type="match status" value="1"/>
</dbReference>
<dbReference type="GO" id="GO:0016757">
    <property type="term" value="F:glycosyltransferase activity"/>
    <property type="evidence" value="ECO:0007669"/>
    <property type="project" value="InterPro"/>
</dbReference>
<accession>A0A226QNU9</accession>
<proteinExistence type="predicted"/>
<protein>
    <recommendedName>
        <fullName evidence="1">Glycosyl transferase family 1 domain-containing protein</fullName>
    </recommendedName>
</protein>